<dbReference type="EMBL" id="MU069437">
    <property type="protein sequence ID" value="KAF5843869.1"/>
    <property type="molecule type" value="Genomic_DNA"/>
</dbReference>
<evidence type="ECO:0000313" key="1">
    <source>
        <dbReference type="EMBL" id="KAF5843869.1"/>
    </source>
</evidence>
<accession>A0ABQ7HAI8</accession>
<proteinExistence type="predicted"/>
<name>A0ABQ7HAI8_DUNSA</name>
<dbReference type="Proteomes" id="UP000815325">
    <property type="component" value="Unassembled WGS sequence"/>
</dbReference>
<sequence length="203" mass="22576">MGSANLCFLINHARLSQFSTPCHSSLKGDQILEGSKPSLLNGIPYTETEKEGTSLCSEKTCSAHSLPWFVRDDKLPPFNVNLLEEELCPATELMSFMGSRRIQIHEFATQHSQGKAQQESGQILQHPKPMPPAPPDCCKVDTSFPTHPKYFAACATKLVQREVILPQCPKIHRCLHHHQSLQNGNILPHSPKIPCRLHDQAAA</sequence>
<organism evidence="1 2">
    <name type="scientific">Dunaliella salina</name>
    <name type="common">Green alga</name>
    <name type="synonym">Protococcus salinus</name>
    <dbReference type="NCBI Taxonomy" id="3046"/>
    <lineage>
        <taxon>Eukaryota</taxon>
        <taxon>Viridiplantae</taxon>
        <taxon>Chlorophyta</taxon>
        <taxon>core chlorophytes</taxon>
        <taxon>Chlorophyceae</taxon>
        <taxon>CS clade</taxon>
        <taxon>Chlamydomonadales</taxon>
        <taxon>Dunaliellaceae</taxon>
        <taxon>Dunaliella</taxon>
    </lineage>
</organism>
<reference evidence="1" key="1">
    <citation type="submission" date="2017-08" db="EMBL/GenBank/DDBJ databases">
        <authorList>
            <person name="Polle J.E."/>
            <person name="Barry K."/>
            <person name="Cushman J."/>
            <person name="Schmutz J."/>
            <person name="Tran D."/>
            <person name="Hathwaick L.T."/>
            <person name="Yim W.C."/>
            <person name="Jenkins J."/>
            <person name="Mckie-Krisberg Z.M."/>
            <person name="Prochnik S."/>
            <person name="Lindquist E."/>
            <person name="Dockter R.B."/>
            <person name="Adam C."/>
            <person name="Molina H."/>
            <person name="Bunkerborg J."/>
            <person name="Jin E."/>
            <person name="Buchheim M."/>
            <person name="Magnuson J."/>
        </authorList>
    </citation>
    <scope>NUCLEOTIDE SEQUENCE</scope>
    <source>
        <strain evidence="1">CCAP 19/18</strain>
    </source>
</reference>
<evidence type="ECO:0008006" key="3">
    <source>
        <dbReference type="Google" id="ProtNLM"/>
    </source>
</evidence>
<protein>
    <recommendedName>
        <fullName evidence="3">Encoded protein</fullName>
    </recommendedName>
</protein>
<keyword evidence="2" id="KW-1185">Reference proteome</keyword>
<comment type="caution">
    <text evidence="1">The sequence shown here is derived from an EMBL/GenBank/DDBJ whole genome shotgun (WGS) entry which is preliminary data.</text>
</comment>
<gene>
    <name evidence="1" type="ORF">DUNSADRAFT_5107</name>
</gene>
<evidence type="ECO:0000313" key="2">
    <source>
        <dbReference type="Proteomes" id="UP000815325"/>
    </source>
</evidence>